<dbReference type="EMBL" id="JACHEO010000006">
    <property type="protein sequence ID" value="MBB5347761.1"/>
    <property type="molecule type" value="Genomic_DNA"/>
</dbReference>
<dbReference type="SUPFAM" id="SSF52540">
    <property type="entry name" value="P-loop containing nucleoside triphosphate hydrolases"/>
    <property type="match status" value="1"/>
</dbReference>
<dbReference type="GO" id="GO:0005524">
    <property type="term" value="F:ATP binding"/>
    <property type="evidence" value="ECO:0007669"/>
    <property type="project" value="UniProtKB-KW"/>
</dbReference>
<dbReference type="FunFam" id="3.40.50.2300:FF:000018">
    <property type="entry name" value="DNA-binding transcriptional regulator NtrC"/>
    <property type="match status" value="1"/>
</dbReference>
<dbReference type="AlphaFoldDB" id="A0A840V3R8"/>
<dbReference type="PROSITE" id="PS50045">
    <property type="entry name" value="SIGMA54_INTERACT_4"/>
    <property type="match status" value="1"/>
</dbReference>
<keyword evidence="1 7" id="KW-0597">Phosphoprotein</keyword>
<dbReference type="GO" id="GO:0043565">
    <property type="term" value="F:sequence-specific DNA binding"/>
    <property type="evidence" value="ECO:0007669"/>
    <property type="project" value="InterPro"/>
</dbReference>
<keyword evidence="11" id="KW-1185">Reference proteome</keyword>
<feature type="domain" description="Sigma-54 factor interaction" evidence="8">
    <location>
        <begin position="159"/>
        <end position="388"/>
    </location>
</feature>
<dbReference type="Pfam" id="PF00072">
    <property type="entry name" value="Response_reg"/>
    <property type="match status" value="1"/>
</dbReference>
<keyword evidence="4" id="KW-0902">Two-component regulatory system</keyword>
<keyword evidence="5" id="KW-0805">Transcription regulation</keyword>
<dbReference type="InterPro" id="IPR002078">
    <property type="entry name" value="Sigma_54_int"/>
</dbReference>
<name>A0A840V3R8_9BACT</name>
<accession>A0A840V3R8</accession>
<organism evidence="10 11">
    <name type="scientific">Desulfoprunum benzoelyticum</name>
    <dbReference type="NCBI Taxonomy" id="1506996"/>
    <lineage>
        <taxon>Bacteria</taxon>
        <taxon>Pseudomonadati</taxon>
        <taxon>Thermodesulfobacteriota</taxon>
        <taxon>Desulfobulbia</taxon>
        <taxon>Desulfobulbales</taxon>
        <taxon>Desulfobulbaceae</taxon>
        <taxon>Desulfoprunum</taxon>
    </lineage>
</organism>
<comment type="caution">
    <text evidence="10">The sequence shown here is derived from an EMBL/GenBank/DDBJ whole genome shotgun (WGS) entry which is preliminary data.</text>
</comment>
<dbReference type="Gene3D" id="3.40.50.2300">
    <property type="match status" value="1"/>
</dbReference>
<dbReference type="PROSITE" id="PS00688">
    <property type="entry name" value="SIGMA54_INTERACT_3"/>
    <property type="match status" value="1"/>
</dbReference>
<dbReference type="PROSITE" id="PS50110">
    <property type="entry name" value="RESPONSE_REGULATORY"/>
    <property type="match status" value="1"/>
</dbReference>
<evidence type="ECO:0000256" key="5">
    <source>
        <dbReference type="ARBA" id="ARBA00023015"/>
    </source>
</evidence>
<dbReference type="CDD" id="cd00156">
    <property type="entry name" value="REC"/>
    <property type="match status" value="1"/>
</dbReference>
<dbReference type="InterPro" id="IPR058031">
    <property type="entry name" value="AAA_lid_NorR"/>
</dbReference>
<keyword evidence="2" id="KW-0547">Nucleotide-binding</keyword>
<dbReference type="Pfam" id="PF00158">
    <property type="entry name" value="Sigma54_activat"/>
    <property type="match status" value="1"/>
</dbReference>
<feature type="domain" description="Response regulatory" evidence="9">
    <location>
        <begin position="27"/>
        <end position="141"/>
    </location>
</feature>
<dbReference type="GO" id="GO:0000160">
    <property type="term" value="P:phosphorelay signal transduction system"/>
    <property type="evidence" value="ECO:0007669"/>
    <property type="project" value="UniProtKB-KW"/>
</dbReference>
<keyword evidence="6" id="KW-0804">Transcription</keyword>
<keyword evidence="3" id="KW-0067">ATP-binding</keyword>
<dbReference type="Gene3D" id="1.10.8.60">
    <property type="match status" value="1"/>
</dbReference>
<dbReference type="PROSITE" id="PS00675">
    <property type="entry name" value="SIGMA54_INTERACT_1"/>
    <property type="match status" value="1"/>
</dbReference>
<dbReference type="Gene3D" id="1.10.10.60">
    <property type="entry name" value="Homeodomain-like"/>
    <property type="match status" value="1"/>
</dbReference>
<dbReference type="InterPro" id="IPR025662">
    <property type="entry name" value="Sigma_54_int_dom_ATP-bd_1"/>
</dbReference>
<dbReference type="InterPro" id="IPR009057">
    <property type="entry name" value="Homeodomain-like_sf"/>
</dbReference>
<dbReference type="InterPro" id="IPR027417">
    <property type="entry name" value="P-loop_NTPase"/>
</dbReference>
<dbReference type="SMART" id="SM00382">
    <property type="entry name" value="AAA"/>
    <property type="match status" value="1"/>
</dbReference>
<gene>
    <name evidence="10" type="ORF">HNQ81_001485</name>
</gene>
<evidence type="ECO:0000256" key="3">
    <source>
        <dbReference type="ARBA" id="ARBA00022840"/>
    </source>
</evidence>
<sequence length="483" mass="53604">MTTDPATPTGIRTHRAMATRTAEDAISILVVDDERSMRDFLKILLQKEGYAVTTAPNGENALDCLHDQEFGLVITDIRMPGMGGLELLEAVKDHNPELPVIMITAFASPDDAVVAMKNGAFDYISKPFNVDEIKSVIESATRKNRPAAAAPAAQPFPGIIGESREMLKIFDMIRRIAPTPANVLIYGESGTGKELVAQAIHAHSKVAANPFVPITCSAIPEELMESELFGHVKGAFTGAISDKPGLFNEADTGTAFLDEIGELTPIIQTKLLRVLQEREIKPVGGTRIKHIDVRIIAATNRVLEEEILASRFREDLFYRLAVVPIRVPPLRERKSDVPLLVDHFLRKYSRQLHKEVQEISSYALQVLMNYNFPGNVRELENIIERGVALESSNIILPESLSLTTGLTHDKRRTGDGTAPPLFQVVASEEELYDLGLETVVTNLEKRLIQHALSKTQNSKMRAADLLRMSFRSFRYKVKKYGLD</sequence>
<dbReference type="SUPFAM" id="SSF52172">
    <property type="entry name" value="CheY-like"/>
    <property type="match status" value="1"/>
</dbReference>
<dbReference type="GO" id="GO:0006355">
    <property type="term" value="P:regulation of DNA-templated transcription"/>
    <property type="evidence" value="ECO:0007669"/>
    <property type="project" value="InterPro"/>
</dbReference>
<protein>
    <submittedName>
        <fullName evidence="10">Two-component system response regulator PilR (NtrC family)</fullName>
    </submittedName>
</protein>
<dbReference type="SMART" id="SM00448">
    <property type="entry name" value="REC"/>
    <property type="match status" value="1"/>
</dbReference>
<dbReference type="FunFam" id="3.40.50.300:FF:000006">
    <property type="entry name" value="DNA-binding transcriptional regulator NtrC"/>
    <property type="match status" value="1"/>
</dbReference>
<reference evidence="10 11" key="1">
    <citation type="submission" date="2020-08" db="EMBL/GenBank/DDBJ databases">
        <title>Genomic Encyclopedia of Type Strains, Phase IV (KMG-IV): sequencing the most valuable type-strain genomes for metagenomic binning, comparative biology and taxonomic classification.</title>
        <authorList>
            <person name="Goeker M."/>
        </authorList>
    </citation>
    <scope>NUCLEOTIDE SEQUENCE [LARGE SCALE GENOMIC DNA]</scope>
    <source>
        <strain evidence="10 11">DSM 28570</strain>
    </source>
</reference>
<dbReference type="CDD" id="cd00009">
    <property type="entry name" value="AAA"/>
    <property type="match status" value="1"/>
</dbReference>
<evidence type="ECO:0000256" key="2">
    <source>
        <dbReference type="ARBA" id="ARBA00022741"/>
    </source>
</evidence>
<evidence type="ECO:0000313" key="10">
    <source>
        <dbReference type="EMBL" id="MBB5347761.1"/>
    </source>
</evidence>
<dbReference type="Proteomes" id="UP000539642">
    <property type="component" value="Unassembled WGS sequence"/>
</dbReference>
<evidence type="ECO:0000259" key="9">
    <source>
        <dbReference type="PROSITE" id="PS50110"/>
    </source>
</evidence>
<dbReference type="Gene3D" id="3.40.50.300">
    <property type="entry name" value="P-loop containing nucleotide triphosphate hydrolases"/>
    <property type="match status" value="1"/>
</dbReference>
<evidence type="ECO:0000256" key="4">
    <source>
        <dbReference type="ARBA" id="ARBA00023012"/>
    </source>
</evidence>
<dbReference type="PANTHER" id="PTHR32071">
    <property type="entry name" value="TRANSCRIPTIONAL REGULATORY PROTEIN"/>
    <property type="match status" value="1"/>
</dbReference>
<evidence type="ECO:0000259" key="8">
    <source>
        <dbReference type="PROSITE" id="PS50045"/>
    </source>
</evidence>
<evidence type="ECO:0000256" key="6">
    <source>
        <dbReference type="ARBA" id="ARBA00023163"/>
    </source>
</evidence>
<evidence type="ECO:0000313" key="11">
    <source>
        <dbReference type="Proteomes" id="UP000539642"/>
    </source>
</evidence>
<dbReference type="InterPro" id="IPR003593">
    <property type="entry name" value="AAA+_ATPase"/>
</dbReference>
<dbReference type="PRINTS" id="PR01590">
    <property type="entry name" value="HTHFIS"/>
</dbReference>
<dbReference type="SUPFAM" id="SSF46689">
    <property type="entry name" value="Homeodomain-like"/>
    <property type="match status" value="1"/>
</dbReference>
<dbReference type="InterPro" id="IPR011006">
    <property type="entry name" value="CheY-like_superfamily"/>
</dbReference>
<evidence type="ECO:0000256" key="7">
    <source>
        <dbReference type="PROSITE-ProRule" id="PRU00169"/>
    </source>
</evidence>
<dbReference type="PANTHER" id="PTHR32071:SF113">
    <property type="entry name" value="ALGINATE BIOSYNTHESIS TRANSCRIPTIONAL REGULATORY PROTEIN ALGB"/>
    <property type="match status" value="1"/>
</dbReference>
<dbReference type="InterPro" id="IPR001789">
    <property type="entry name" value="Sig_transdc_resp-reg_receiver"/>
</dbReference>
<dbReference type="InterPro" id="IPR025944">
    <property type="entry name" value="Sigma_54_int_dom_CS"/>
</dbReference>
<feature type="modified residue" description="4-aspartylphosphate" evidence="7">
    <location>
        <position position="76"/>
    </location>
</feature>
<dbReference type="InterPro" id="IPR002197">
    <property type="entry name" value="HTH_Fis"/>
</dbReference>
<dbReference type="Pfam" id="PF02954">
    <property type="entry name" value="HTH_8"/>
    <property type="match status" value="1"/>
</dbReference>
<proteinExistence type="predicted"/>
<evidence type="ECO:0000256" key="1">
    <source>
        <dbReference type="ARBA" id="ARBA00022553"/>
    </source>
</evidence>
<dbReference type="Pfam" id="PF25601">
    <property type="entry name" value="AAA_lid_14"/>
    <property type="match status" value="1"/>
</dbReference>